<keyword evidence="3 5" id="KW-1133">Transmembrane helix</keyword>
<dbReference type="Proteomes" id="UP000463470">
    <property type="component" value="Unassembled WGS sequence"/>
</dbReference>
<dbReference type="GO" id="GO:0016020">
    <property type="term" value="C:membrane"/>
    <property type="evidence" value="ECO:0007669"/>
    <property type="project" value="UniProtKB-SubCell"/>
</dbReference>
<evidence type="ECO:0000256" key="5">
    <source>
        <dbReference type="SAM" id="Phobius"/>
    </source>
</evidence>
<keyword evidence="7" id="KW-1185">Reference proteome</keyword>
<evidence type="ECO:0000313" key="6">
    <source>
        <dbReference type="EMBL" id="MZP29618.1"/>
    </source>
</evidence>
<evidence type="ECO:0000256" key="1">
    <source>
        <dbReference type="ARBA" id="ARBA00004141"/>
    </source>
</evidence>
<dbReference type="RefSeq" id="WP_161257400.1">
    <property type="nucleotide sequence ID" value="NZ_WXEY01000006.1"/>
</dbReference>
<evidence type="ECO:0000256" key="3">
    <source>
        <dbReference type="ARBA" id="ARBA00022989"/>
    </source>
</evidence>
<evidence type="ECO:0000256" key="2">
    <source>
        <dbReference type="ARBA" id="ARBA00022692"/>
    </source>
</evidence>
<dbReference type="AlphaFoldDB" id="A0A845L7C1"/>
<dbReference type="EMBL" id="WXEY01000006">
    <property type="protein sequence ID" value="MZP29618.1"/>
    <property type="molecule type" value="Genomic_DNA"/>
</dbReference>
<dbReference type="OrthoDB" id="2080253at2"/>
<evidence type="ECO:0000313" key="7">
    <source>
        <dbReference type="Proteomes" id="UP000463470"/>
    </source>
</evidence>
<reference evidence="6 7" key="1">
    <citation type="submission" date="2020-01" db="EMBL/GenBank/DDBJ databases">
        <title>Whole-genome sequence of Heliobacterium undosum DSM 13378.</title>
        <authorList>
            <person name="Kyndt J.A."/>
            <person name="Meyer T.E."/>
        </authorList>
    </citation>
    <scope>NUCLEOTIDE SEQUENCE [LARGE SCALE GENOMIC DNA]</scope>
    <source>
        <strain evidence="6 7">DSM 13378</strain>
    </source>
</reference>
<evidence type="ECO:0000256" key="4">
    <source>
        <dbReference type="ARBA" id="ARBA00023136"/>
    </source>
</evidence>
<feature type="transmembrane region" description="Helical" evidence="5">
    <location>
        <begin position="175"/>
        <end position="197"/>
    </location>
</feature>
<keyword evidence="4 5" id="KW-0472">Membrane</keyword>
<feature type="transmembrane region" description="Helical" evidence="5">
    <location>
        <begin position="24"/>
        <end position="45"/>
    </location>
</feature>
<accession>A0A845L7C1</accession>
<organism evidence="6 7">
    <name type="scientific">Heliomicrobium undosum</name>
    <dbReference type="NCBI Taxonomy" id="121734"/>
    <lineage>
        <taxon>Bacteria</taxon>
        <taxon>Bacillati</taxon>
        <taxon>Bacillota</taxon>
        <taxon>Clostridia</taxon>
        <taxon>Eubacteriales</taxon>
        <taxon>Heliobacteriaceae</taxon>
        <taxon>Heliomicrobium</taxon>
    </lineage>
</organism>
<evidence type="ECO:0008006" key="8">
    <source>
        <dbReference type="Google" id="ProtNLM"/>
    </source>
</evidence>
<dbReference type="GO" id="GO:0009403">
    <property type="term" value="P:toxin biosynthetic process"/>
    <property type="evidence" value="ECO:0007669"/>
    <property type="project" value="InterPro"/>
</dbReference>
<dbReference type="Pfam" id="PF02674">
    <property type="entry name" value="Colicin_V"/>
    <property type="match status" value="1"/>
</dbReference>
<comment type="subcellular location">
    <subcellularLocation>
        <location evidence="1">Membrane</location>
        <topology evidence="1">Multi-pass membrane protein</topology>
    </subcellularLocation>
</comment>
<feature type="transmembrane region" description="Helical" evidence="5">
    <location>
        <begin position="140"/>
        <end position="163"/>
    </location>
</feature>
<gene>
    <name evidence="6" type="ORF">GTO91_07860</name>
</gene>
<sequence>MNALDIIIVSLIAFTFYRGWRRGLLASLLGVGAFFFAFPLASSLFKPIADLLDQQFRVVAALQSFFLQRFAPSIPAAQVKPDVAPSLNLERVVKDLPLPDFYKQEMARQLSDLNMVVPEGVRNLAELVANYVAHSVWNSLVFLLIFLVFALVVKIAAAGWIRLRGDGWIGTADKLLGAVLVSLAAWVATAVVLSWFFGGPVAGASPLRVETQPLLETSRLMPYVFDSNRWIGERFTGYTFR</sequence>
<keyword evidence="2 5" id="KW-0812">Transmembrane</keyword>
<comment type="caution">
    <text evidence="6">The sequence shown here is derived from an EMBL/GenBank/DDBJ whole genome shotgun (WGS) entry which is preliminary data.</text>
</comment>
<name>A0A845L7C1_9FIRM</name>
<dbReference type="InterPro" id="IPR003825">
    <property type="entry name" value="Colicin-V_CvpA"/>
</dbReference>
<protein>
    <recommendedName>
        <fullName evidence="8">CvpA family protein</fullName>
    </recommendedName>
</protein>
<proteinExistence type="predicted"/>